<dbReference type="PANTHER" id="PTHR28641:SF1">
    <property type="entry name" value="MALONYL-COA DECARBOXYLASE, MITOCHONDRIAL"/>
    <property type="match status" value="1"/>
</dbReference>
<evidence type="ECO:0000259" key="2">
    <source>
        <dbReference type="Pfam" id="PF17408"/>
    </source>
</evidence>
<sequence length="473" mass="52104">MSATWFDRLLSSIADRGRAWVKIPTGVPPLEQTIQLSRSLLSERGEASGAALARALLEALGPMGEADRLAFYKLVATDFAPDPEPLRRAAEAYLKTPSPATAMALGDAAEPPRQELLRRINMAPGGTGTLVRMRENLLPLLREHPDLAPLDNDLHHLLGSWFNRGFLELRRIDWHETPAAILEKLIRYEAVHEIKGWSDLRRRLAPDRRCFAFFHPALAEEPLIFVEVALVNGLSQAIQPLLEQGNIQVPKAPDTAIFYSISNCQKGLRGISFGNFLIKQVVEELKAETPSLTRFATLSPVPGFRRWLEARFDAGAKHMLTAEERVPIAALADIKGAKGAFRRLLDAPGWHEDTATAAALKAPLLRLCAEYLTAANEGKGPADPVARFHLGNGARLERVNWLANMAPRGLKESYGVMVNYLYDLERIEANHEAFVRHGTVAHSDAVAALVAQGARARNGVTSLLNFTSRRNAS</sequence>
<evidence type="ECO:0000313" key="4">
    <source>
        <dbReference type="Proteomes" id="UP000646365"/>
    </source>
</evidence>
<accession>A0A8J3E1F1</accession>
<dbReference type="Pfam" id="PF05292">
    <property type="entry name" value="MCD"/>
    <property type="match status" value="1"/>
</dbReference>
<dbReference type="InterPro" id="IPR038917">
    <property type="entry name" value="Malonyl_CoA_deC"/>
</dbReference>
<protein>
    <submittedName>
        <fullName evidence="3">Decarboxylase</fullName>
    </submittedName>
</protein>
<name>A0A8J3E1F1_9PROT</name>
<organism evidence="3 4">
    <name type="scientific">Aliidongia dinghuensis</name>
    <dbReference type="NCBI Taxonomy" id="1867774"/>
    <lineage>
        <taxon>Bacteria</taxon>
        <taxon>Pseudomonadati</taxon>
        <taxon>Pseudomonadota</taxon>
        <taxon>Alphaproteobacteria</taxon>
        <taxon>Rhodospirillales</taxon>
        <taxon>Dongiaceae</taxon>
        <taxon>Aliidongia</taxon>
    </lineage>
</organism>
<dbReference type="InterPro" id="IPR038351">
    <property type="entry name" value="MCD_N_sf"/>
</dbReference>
<gene>
    <name evidence="3" type="ORF">GCM10011611_01190</name>
</gene>
<evidence type="ECO:0000259" key="1">
    <source>
        <dbReference type="Pfam" id="PF05292"/>
    </source>
</evidence>
<comment type="caution">
    <text evidence="3">The sequence shown here is derived from an EMBL/GenBank/DDBJ whole genome shotgun (WGS) entry which is preliminary data.</text>
</comment>
<dbReference type="InterPro" id="IPR035372">
    <property type="entry name" value="MCD_N"/>
</dbReference>
<dbReference type="PANTHER" id="PTHR28641">
    <property type="match status" value="1"/>
</dbReference>
<dbReference type="InterPro" id="IPR007956">
    <property type="entry name" value="Malonyl_CoA_deC_C"/>
</dbReference>
<evidence type="ECO:0000313" key="3">
    <source>
        <dbReference type="EMBL" id="GGE99382.1"/>
    </source>
</evidence>
<reference evidence="3" key="2">
    <citation type="submission" date="2020-09" db="EMBL/GenBank/DDBJ databases">
        <authorList>
            <person name="Sun Q."/>
            <person name="Zhou Y."/>
        </authorList>
    </citation>
    <scope>NUCLEOTIDE SEQUENCE</scope>
    <source>
        <strain evidence="3">CGMCC 1.15725</strain>
    </source>
</reference>
<dbReference type="GO" id="GO:0050080">
    <property type="term" value="F:malonyl-CoA decarboxylase activity"/>
    <property type="evidence" value="ECO:0007669"/>
    <property type="project" value="InterPro"/>
</dbReference>
<dbReference type="Gene3D" id="1.20.140.90">
    <property type="entry name" value="Malonyl-CoA decarboxylase, oligemerization domain"/>
    <property type="match status" value="1"/>
</dbReference>
<keyword evidence="4" id="KW-1185">Reference proteome</keyword>
<dbReference type="Gene3D" id="3.40.630.150">
    <property type="entry name" value="Malonyl-CoA decarboxylase, catalytic domain"/>
    <property type="match status" value="1"/>
</dbReference>
<dbReference type="EMBL" id="BMJQ01000001">
    <property type="protein sequence ID" value="GGE99382.1"/>
    <property type="molecule type" value="Genomic_DNA"/>
</dbReference>
<dbReference type="InterPro" id="IPR042303">
    <property type="entry name" value="Malonyl_CoA_deC_C_sf"/>
</dbReference>
<feature type="domain" description="Malonyl-CoA decarboxylase C-terminal" evidence="1">
    <location>
        <begin position="165"/>
        <end position="423"/>
    </location>
</feature>
<dbReference type="AlphaFoldDB" id="A0A8J3E1F1"/>
<reference evidence="3" key="1">
    <citation type="journal article" date="2014" name="Int. J. Syst. Evol. Microbiol.">
        <title>Complete genome sequence of Corynebacterium casei LMG S-19264T (=DSM 44701T), isolated from a smear-ripened cheese.</title>
        <authorList>
            <consortium name="US DOE Joint Genome Institute (JGI-PGF)"/>
            <person name="Walter F."/>
            <person name="Albersmeier A."/>
            <person name="Kalinowski J."/>
            <person name="Ruckert C."/>
        </authorList>
    </citation>
    <scope>NUCLEOTIDE SEQUENCE</scope>
    <source>
        <strain evidence="3">CGMCC 1.15725</strain>
    </source>
</reference>
<dbReference type="RefSeq" id="WP_189041352.1">
    <property type="nucleotide sequence ID" value="NZ_BMJQ01000001.1"/>
</dbReference>
<dbReference type="GO" id="GO:0006633">
    <property type="term" value="P:fatty acid biosynthetic process"/>
    <property type="evidence" value="ECO:0007669"/>
    <property type="project" value="InterPro"/>
</dbReference>
<proteinExistence type="predicted"/>
<dbReference type="Proteomes" id="UP000646365">
    <property type="component" value="Unassembled WGS sequence"/>
</dbReference>
<feature type="domain" description="Malonyl-CoA decarboxylase N-terminal" evidence="2">
    <location>
        <begin position="79"/>
        <end position="162"/>
    </location>
</feature>
<dbReference type="Pfam" id="PF17408">
    <property type="entry name" value="MCD_N"/>
    <property type="match status" value="1"/>
</dbReference>